<feature type="domain" description="DUF4145" evidence="1">
    <location>
        <begin position="132"/>
        <end position="220"/>
    </location>
</feature>
<evidence type="ECO:0000313" key="3">
    <source>
        <dbReference type="Proteomes" id="UP000310016"/>
    </source>
</evidence>
<dbReference type="InterPro" id="IPR025285">
    <property type="entry name" value="DUF4145"/>
</dbReference>
<dbReference type="Pfam" id="PF13643">
    <property type="entry name" value="DUF4145"/>
    <property type="match status" value="1"/>
</dbReference>
<proteinExistence type="predicted"/>
<dbReference type="EMBL" id="SUMF01000016">
    <property type="protein sequence ID" value="TJZ71704.1"/>
    <property type="molecule type" value="Genomic_DNA"/>
</dbReference>
<evidence type="ECO:0000313" key="2">
    <source>
        <dbReference type="EMBL" id="TJZ71704.1"/>
    </source>
</evidence>
<dbReference type="OrthoDB" id="4558460at2"/>
<protein>
    <submittedName>
        <fullName evidence="2">DUF4145 domain-containing protein</fullName>
    </submittedName>
</protein>
<dbReference type="AlphaFoldDB" id="A0A4U0Q7J8"/>
<organism evidence="2 3">
    <name type="scientific">Chitiniphilus eburneus</name>
    <dbReference type="NCBI Taxonomy" id="2571148"/>
    <lineage>
        <taxon>Bacteria</taxon>
        <taxon>Pseudomonadati</taxon>
        <taxon>Pseudomonadota</taxon>
        <taxon>Betaproteobacteria</taxon>
        <taxon>Neisseriales</taxon>
        <taxon>Chitinibacteraceae</taxon>
        <taxon>Chitiniphilus</taxon>
    </lineage>
</organism>
<accession>A0A4U0Q7J8</accession>
<dbReference type="Proteomes" id="UP000310016">
    <property type="component" value="Unassembled WGS sequence"/>
</dbReference>
<evidence type="ECO:0000259" key="1">
    <source>
        <dbReference type="Pfam" id="PF13643"/>
    </source>
</evidence>
<name>A0A4U0Q7J8_9NEIS</name>
<comment type="caution">
    <text evidence="2">The sequence shown here is derived from an EMBL/GenBank/DDBJ whole genome shotgun (WGS) entry which is preliminary data.</text>
</comment>
<gene>
    <name evidence="2" type="ORF">FAZ21_13430</name>
</gene>
<dbReference type="RefSeq" id="WP_136773952.1">
    <property type="nucleotide sequence ID" value="NZ_SUMF01000016.1"/>
</dbReference>
<keyword evidence="3" id="KW-1185">Reference proteome</keyword>
<reference evidence="2 3" key="1">
    <citation type="submission" date="2019-04" db="EMBL/GenBank/DDBJ databases">
        <title>Chitiniphilus eburnea sp. nov., a novel chitinolytic bacterium isolated from aquaculture sludge.</title>
        <authorList>
            <person name="Sheng M."/>
        </authorList>
    </citation>
    <scope>NUCLEOTIDE SEQUENCE [LARGE SCALE GENOMIC DNA]</scope>
    <source>
        <strain evidence="2 3">HX-2-15</strain>
    </source>
</reference>
<sequence length="250" mass="28588">MDRPIWRMHISTHHCPAWICPECQSGHVTMEPNSLKYAQTVKSKNQQKESYSDIEWIELSFIAWGKCSNDLCSQEFAIAGIGGVEPQYTSAEGDWEYFEYFTPRIIQPMPNIIKIPEDCPEEISAPLKESFGLFLYDRASCAARIRTTLEAIMSYLNIPSSQVKGESTEYLSLHKRIEIYSKSEPNIGSHLMALKWLGNTGSHENTVKKTDILDAFEILEHCIEEIVGNRSERIKKLAEKIRNSHSKRST</sequence>